<keyword evidence="1" id="KW-1185">Reference proteome</keyword>
<evidence type="ECO:0000313" key="1">
    <source>
        <dbReference type="Proteomes" id="UP000095287"/>
    </source>
</evidence>
<name>A0A1I7Z351_9BILA</name>
<proteinExistence type="predicted"/>
<evidence type="ECO:0000313" key="2">
    <source>
        <dbReference type="WBParaSite" id="L893_g22346.t1"/>
    </source>
</evidence>
<organism evidence="1 2">
    <name type="scientific">Steinernema glaseri</name>
    <dbReference type="NCBI Taxonomy" id="37863"/>
    <lineage>
        <taxon>Eukaryota</taxon>
        <taxon>Metazoa</taxon>
        <taxon>Ecdysozoa</taxon>
        <taxon>Nematoda</taxon>
        <taxon>Chromadorea</taxon>
        <taxon>Rhabditida</taxon>
        <taxon>Tylenchina</taxon>
        <taxon>Panagrolaimomorpha</taxon>
        <taxon>Strongyloidoidea</taxon>
        <taxon>Steinernematidae</taxon>
        <taxon>Steinernema</taxon>
    </lineage>
</organism>
<dbReference type="Proteomes" id="UP000095287">
    <property type="component" value="Unplaced"/>
</dbReference>
<sequence>MHYCTHLRLPPMVQPDGVLRSGTKTPRCSPQKQSCAVEAAPVSSTSIAKPWPRIFFDRLLCQLLAHLATSAMSSTLTAPIASLGRWQGIDPAGLTLTYVLTDPRRTQVTRWYYWTHMTQIYPEDARIGTIARKTK</sequence>
<reference evidence="2" key="1">
    <citation type="submission" date="2016-11" db="UniProtKB">
        <authorList>
            <consortium name="WormBaseParasite"/>
        </authorList>
    </citation>
    <scope>IDENTIFICATION</scope>
</reference>
<dbReference type="WBParaSite" id="L893_g22346.t1">
    <property type="protein sequence ID" value="L893_g22346.t1"/>
    <property type="gene ID" value="L893_g22346"/>
</dbReference>
<accession>A0A1I7Z351</accession>
<dbReference type="AlphaFoldDB" id="A0A1I7Z351"/>
<protein>
    <submittedName>
        <fullName evidence="2">DUF4338 domain-containing protein</fullName>
    </submittedName>
</protein>